<dbReference type="InterPro" id="IPR024370">
    <property type="entry name" value="PBP_domain"/>
</dbReference>
<keyword evidence="2" id="KW-0813">Transport</keyword>
<sequence>MTHSTSAKKNGFVKAASALVAVVLASTVMAGPAHAAVTITGSGSTAVKNLLDVCIPDYLKASGNTVVYGGGGSGAGRSAFTAGTVDFAFSDAAYGSSEAKPADFVYVPNVAFPIAVMVKLAGFTGDLNLSAKTLSGIYAGTITAWNDKAIIADNNKTITEPVYAKRAVIDKKTKKAKKDKKGKTIMETYASGTKQTVVEAKLPATPITVWFRSDKSGSTGILTNWLTKLDPTIWTKAGSAGQQTFTSAFPGAALPAGTFQGASGSDGVANGVDSKDGSIGYAETSYATERKLLVAKIQNGAGEYVSPTPEATAIFLNNFISGARGTVVVDVASKVSGAYTLASFSYGLGYGSSAKDKTKQAAVKEFMTYVLTTCATANAVSKGYAPVSGALATVAVANIAEIG</sequence>
<dbReference type="AlphaFoldDB" id="A0A6J6N7P9"/>
<comment type="similarity">
    <text evidence="1">Belongs to the PstS family.</text>
</comment>
<dbReference type="EMBL" id="CAEZZS010000022">
    <property type="protein sequence ID" value="CAB4775774.1"/>
    <property type="molecule type" value="Genomic_DNA"/>
</dbReference>
<proteinExistence type="inferred from homology"/>
<evidence type="ECO:0000313" key="6">
    <source>
        <dbReference type="EMBL" id="CAB4680905.1"/>
    </source>
</evidence>
<evidence type="ECO:0000313" key="8">
    <source>
        <dbReference type="EMBL" id="CAB5037122.1"/>
    </source>
</evidence>
<dbReference type="PANTHER" id="PTHR42996">
    <property type="entry name" value="PHOSPHATE-BINDING PROTEIN PSTS"/>
    <property type="match status" value="1"/>
</dbReference>
<dbReference type="PANTHER" id="PTHR42996:SF1">
    <property type="entry name" value="PHOSPHATE-BINDING PROTEIN PSTS"/>
    <property type="match status" value="1"/>
</dbReference>
<protein>
    <submittedName>
        <fullName evidence="6">Unannotated protein</fullName>
    </submittedName>
</protein>
<evidence type="ECO:0000313" key="5">
    <source>
        <dbReference type="EMBL" id="CAB4605913.1"/>
    </source>
</evidence>
<evidence type="ECO:0000256" key="1">
    <source>
        <dbReference type="ARBA" id="ARBA00008725"/>
    </source>
</evidence>
<accession>A0A6J6N7P9</accession>
<gene>
    <name evidence="5" type="ORF">UFOPK1811_01123</name>
    <name evidence="6" type="ORF">UFOPK2360_00541</name>
    <name evidence="7" type="ORF">UFOPK2922_00642</name>
    <name evidence="8" type="ORF">UFOPK4209_00539</name>
</gene>
<evidence type="ECO:0000313" key="7">
    <source>
        <dbReference type="EMBL" id="CAB4775774.1"/>
    </source>
</evidence>
<evidence type="ECO:0000256" key="2">
    <source>
        <dbReference type="ARBA" id="ARBA00022448"/>
    </source>
</evidence>
<keyword evidence="3" id="KW-0592">Phosphate transport</keyword>
<name>A0A6J6N7P9_9ZZZZ</name>
<dbReference type="GO" id="GO:0042301">
    <property type="term" value="F:phosphate ion binding"/>
    <property type="evidence" value="ECO:0007669"/>
    <property type="project" value="InterPro"/>
</dbReference>
<dbReference type="SUPFAM" id="SSF53850">
    <property type="entry name" value="Periplasmic binding protein-like II"/>
    <property type="match status" value="1"/>
</dbReference>
<dbReference type="Pfam" id="PF12849">
    <property type="entry name" value="PBP_like_2"/>
    <property type="match status" value="1"/>
</dbReference>
<dbReference type="PIRSF" id="PIRSF002756">
    <property type="entry name" value="PstS"/>
    <property type="match status" value="1"/>
</dbReference>
<dbReference type="InterPro" id="IPR050962">
    <property type="entry name" value="Phosphate-bind_PstS"/>
</dbReference>
<dbReference type="EMBL" id="CAEZUJ010000056">
    <property type="protein sequence ID" value="CAB4605913.1"/>
    <property type="molecule type" value="Genomic_DNA"/>
</dbReference>
<dbReference type="EMBL" id="CAEZXH010000023">
    <property type="protein sequence ID" value="CAB4680905.1"/>
    <property type="molecule type" value="Genomic_DNA"/>
</dbReference>
<dbReference type="GO" id="GO:0035435">
    <property type="term" value="P:phosphate ion transmembrane transport"/>
    <property type="evidence" value="ECO:0007669"/>
    <property type="project" value="InterPro"/>
</dbReference>
<evidence type="ECO:0000256" key="3">
    <source>
        <dbReference type="ARBA" id="ARBA00022592"/>
    </source>
</evidence>
<dbReference type="InterPro" id="IPR005673">
    <property type="entry name" value="ABC_phos-bd_PstS"/>
</dbReference>
<feature type="domain" description="PBP" evidence="4">
    <location>
        <begin position="32"/>
        <end position="371"/>
    </location>
</feature>
<evidence type="ECO:0000259" key="4">
    <source>
        <dbReference type="Pfam" id="PF12849"/>
    </source>
</evidence>
<organism evidence="6">
    <name type="scientific">freshwater metagenome</name>
    <dbReference type="NCBI Taxonomy" id="449393"/>
    <lineage>
        <taxon>unclassified sequences</taxon>
        <taxon>metagenomes</taxon>
        <taxon>ecological metagenomes</taxon>
    </lineage>
</organism>
<dbReference type="EMBL" id="CAFBPY010000066">
    <property type="protein sequence ID" value="CAB5037122.1"/>
    <property type="molecule type" value="Genomic_DNA"/>
</dbReference>
<dbReference type="Gene3D" id="3.40.190.10">
    <property type="entry name" value="Periplasmic binding protein-like II"/>
    <property type="match status" value="2"/>
</dbReference>
<reference evidence="6" key="1">
    <citation type="submission" date="2020-05" db="EMBL/GenBank/DDBJ databases">
        <authorList>
            <person name="Chiriac C."/>
            <person name="Salcher M."/>
            <person name="Ghai R."/>
            <person name="Kavagutti S V."/>
        </authorList>
    </citation>
    <scope>NUCLEOTIDE SEQUENCE</scope>
</reference>
<dbReference type="GO" id="GO:0043190">
    <property type="term" value="C:ATP-binding cassette (ABC) transporter complex"/>
    <property type="evidence" value="ECO:0007669"/>
    <property type="project" value="InterPro"/>
</dbReference>